<organism evidence="1">
    <name type="scientific">marine sediment metagenome</name>
    <dbReference type="NCBI Taxonomy" id="412755"/>
    <lineage>
        <taxon>unclassified sequences</taxon>
        <taxon>metagenomes</taxon>
        <taxon>ecological metagenomes</taxon>
    </lineage>
</organism>
<comment type="caution">
    <text evidence="1">The sequence shown here is derived from an EMBL/GenBank/DDBJ whole genome shotgun (WGS) entry which is preliminary data.</text>
</comment>
<gene>
    <name evidence="1" type="ORF">LCGC14_2349640</name>
</gene>
<proteinExistence type="predicted"/>
<dbReference type="AlphaFoldDB" id="A0A0F9CX16"/>
<evidence type="ECO:0000313" key="1">
    <source>
        <dbReference type="EMBL" id="KKL46036.1"/>
    </source>
</evidence>
<accession>A0A0F9CX16</accession>
<sequence length="71" mass="8125">MLNDRQKGIIAMMKKDRLPAIPPDDFKGSVANWHYALQEIGIWNGKDPSEIMDIMISGADYNFLLRICEDN</sequence>
<name>A0A0F9CX16_9ZZZZ</name>
<reference evidence="1" key="1">
    <citation type="journal article" date="2015" name="Nature">
        <title>Complex archaea that bridge the gap between prokaryotes and eukaryotes.</title>
        <authorList>
            <person name="Spang A."/>
            <person name="Saw J.H."/>
            <person name="Jorgensen S.L."/>
            <person name="Zaremba-Niedzwiedzka K."/>
            <person name="Martijn J."/>
            <person name="Lind A.E."/>
            <person name="van Eijk R."/>
            <person name="Schleper C."/>
            <person name="Guy L."/>
            <person name="Ettema T.J."/>
        </authorList>
    </citation>
    <scope>NUCLEOTIDE SEQUENCE</scope>
</reference>
<protein>
    <submittedName>
        <fullName evidence="1">Uncharacterized protein</fullName>
    </submittedName>
</protein>
<dbReference type="EMBL" id="LAZR01034178">
    <property type="protein sequence ID" value="KKL46036.1"/>
    <property type="molecule type" value="Genomic_DNA"/>
</dbReference>